<evidence type="ECO:0000256" key="1">
    <source>
        <dbReference type="SAM" id="Phobius"/>
    </source>
</evidence>
<feature type="transmembrane region" description="Helical" evidence="1">
    <location>
        <begin position="98"/>
        <end position="118"/>
    </location>
</feature>
<dbReference type="EMBL" id="HBUF01252346">
    <property type="protein sequence ID" value="CAG6680493.1"/>
    <property type="molecule type" value="Transcribed_RNA"/>
</dbReference>
<keyword evidence="1" id="KW-0812">Transmembrane</keyword>
<evidence type="ECO:0000313" key="2">
    <source>
        <dbReference type="EMBL" id="CAG6680493.1"/>
    </source>
</evidence>
<feature type="transmembrane region" description="Helical" evidence="1">
    <location>
        <begin position="74"/>
        <end position="92"/>
    </location>
</feature>
<feature type="transmembrane region" description="Helical" evidence="1">
    <location>
        <begin position="12"/>
        <end position="38"/>
    </location>
</feature>
<proteinExistence type="predicted"/>
<organism evidence="2">
    <name type="scientific">Cacopsylla melanoneura</name>
    <dbReference type="NCBI Taxonomy" id="428564"/>
    <lineage>
        <taxon>Eukaryota</taxon>
        <taxon>Metazoa</taxon>
        <taxon>Ecdysozoa</taxon>
        <taxon>Arthropoda</taxon>
        <taxon>Hexapoda</taxon>
        <taxon>Insecta</taxon>
        <taxon>Pterygota</taxon>
        <taxon>Neoptera</taxon>
        <taxon>Paraneoptera</taxon>
        <taxon>Hemiptera</taxon>
        <taxon>Sternorrhyncha</taxon>
        <taxon>Psylloidea</taxon>
        <taxon>Psyllidae</taxon>
        <taxon>Psyllinae</taxon>
        <taxon>Cacopsylla</taxon>
    </lineage>
</organism>
<protein>
    <submittedName>
        <fullName evidence="2">Uncharacterized protein</fullName>
    </submittedName>
</protein>
<feature type="transmembrane region" description="Helical" evidence="1">
    <location>
        <begin position="44"/>
        <end position="62"/>
    </location>
</feature>
<keyword evidence="1" id="KW-0472">Membrane</keyword>
<accession>A0A8D8X305</accession>
<reference evidence="2" key="1">
    <citation type="submission" date="2021-05" db="EMBL/GenBank/DDBJ databases">
        <authorList>
            <person name="Alioto T."/>
            <person name="Alioto T."/>
            <person name="Gomez Garrido J."/>
        </authorList>
    </citation>
    <scope>NUCLEOTIDE SEQUENCE</scope>
</reference>
<keyword evidence="1" id="KW-1133">Transmembrane helix</keyword>
<sequence>MFAMLFGFVIFMLARVFVSLVIRVFIMITVLFAAIMSYDGQDIIFFRFFCWIDTCIIVRMFVCHVRVWVFLNRMATSSVLNSFIIFSFSAVYKLIDFMWIAKVFIVFFVFDSLLFCCWQSCVYVL</sequence>
<name>A0A8D8X305_9HEMI</name>
<dbReference type="AlphaFoldDB" id="A0A8D8X305"/>